<name>C3YF40_BRAFL</name>
<dbReference type="AlphaFoldDB" id="C3YF40"/>
<protein>
    <recommendedName>
        <fullName evidence="2">Prolyl 4-hydroxylase alpha subunit domain-containing protein</fullName>
    </recommendedName>
</protein>
<dbReference type="InParanoid" id="C3YF40"/>
<dbReference type="Gene3D" id="2.60.120.620">
    <property type="entry name" value="q2cbj1_9rhob like domain"/>
    <property type="match status" value="1"/>
</dbReference>
<dbReference type="EMBL" id="GG666508">
    <property type="protein sequence ID" value="EEN61042.1"/>
    <property type="molecule type" value="Genomic_DNA"/>
</dbReference>
<dbReference type="STRING" id="7739.C3YF40"/>
<sequence>MDGEASILDLHSGALSKGDSFINLYQMMKSNKDRSVFSEDDFSLYRRVKNRIRSAIAEEFGIQQDRLHLTHPTFFSRMTTRAAKTVHDEYWHPHIDKETYGSFDYTSLLYLTDYSRDFTGGRFVFVDKEANSTVEPRTGLSKDGMRNCAQRS</sequence>
<dbReference type="PANTHER" id="PTHR14650">
    <property type="entry name" value="PROLYL HYDROXYLASE-RELATED"/>
    <property type="match status" value="1"/>
</dbReference>
<dbReference type="PANTHER" id="PTHR14650:SF1">
    <property type="entry name" value="2-OXOGLUTARATE AND IRON-DEPENDENT OXYGENASE DOMAIN-CONTAINING PROTEIN 3"/>
    <property type="match status" value="1"/>
</dbReference>
<reference evidence="1" key="1">
    <citation type="journal article" date="2008" name="Nature">
        <title>The amphioxus genome and the evolution of the chordate karyotype.</title>
        <authorList>
            <consortium name="US DOE Joint Genome Institute (JGI-PGF)"/>
            <person name="Putnam N.H."/>
            <person name="Butts T."/>
            <person name="Ferrier D.E.K."/>
            <person name="Furlong R.F."/>
            <person name="Hellsten U."/>
            <person name="Kawashima T."/>
            <person name="Robinson-Rechavi M."/>
            <person name="Shoguchi E."/>
            <person name="Terry A."/>
            <person name="Yu J.-K."/>
            <person name="Benito-Gutierrez E.L."/>
            <person name="Dubchak I."/>
            <person name="Garcia-Fernandez J."/>
            <person name="Gibson-Brown J.J."/>
            <person name="Grigoriev I.V."/>
            <person name="Horton A.C."/>
            <person name="de Jong P.J."/>
            <person name="Jurka J."/>
            <person name="Kapitonov V.V."/>
            <person name="Kohara Y."/>
            <person name="Kuroki Y."/>
            <person name="Lindquist E."/>
            <person name="Lucas S."/>
            <person name="Osoegawa K."/>
            <person name="Pennacchio L.A."/>
            <person name="Salamov A.A."/>
            <person name="Satou Y."/>
            <person name="Sauka-Spengler T."/>
            <person name="Schmutz J."/>
            <person name="Shin-I T."/>
            <person name="Toyoda A."/>
            <person name="Bronner-Fraser M."/>
            <person name="Fujiyama A."/>
            <person name="Holland L.Z."/>
            <person name="Holland P.W.H."/>
            <person name="Satoh N."/>
            <person name="Rokhsar D.S."/>
        </authorList>
    </citation>
    <scope>NUCLEOTIDE SEQUENCE [LARGE SCALE GENOMIC DNA]</scope>
    <source>
        <strain evidence="1">S238N-H82</strain>
        <tissue evidence="1">Testes</tissue>
    </source>
</reference>
<accession>C3YF40</accession>
<evidence type="ECO:0000313" key="1">
    <source>
        <dbReference type="EMBL" id="EEN61042.1"/>
    </source>
</evidence>
<proteinExistence type="predicted"/>
<evidence type="ECO:0008006" key="2">
    <source>
        <dbReference type="Google" id="ProtNLM"/>
    </source>
</evidence>
<dbReference type="eggNOG" id="ENOG502QR2P">
    <property type="taxonomic scope" value="Eukaryota"/>
</dbReference>
<gene>
    <name evidence="1" type="ORF">BRAFLDRAFT_85174</name>
</gene>
<dbReference type="InterPro" id="IPR039210">
    <property type="entry name" value="OGFOD3"/>
</dbReference>
<organism>
    <name type="scientific">Branchiostoma floridae</name>
    <name type="common">Florida lancelet</name>
    <name type="synonym">Amphioxus</name>
    <dbReference type="NCBI Taxonomy" id="7739"/>
    <lineage>
        <taxon>Eukaryota</taxon>
        <taxon>Metazoa</taxon>
        <taxon>Chordata</taxon>
        <taxon>Cephalochordata</taxon>
        <taxon>Leptocardii</taxon>
        <taxon>Amphioxiformes</taxon>
        <taxon>Branchiostomatidae</taxon>
        <taxon>Branchiostoma</taxon>
    </lineage>
</organism>